<dbReference type="InterPro" id="IPR029442">
    <property type="entry name" value="GyrI-like"/>
</dbReference>
<dbReference type="Proteomes" id="UP000270616">
    <property type="component" value="Unassembled WGS sequence"/>
</dbReference>
<name>A0A3N3ZNV1_9MICC</name>
<organism evidence="2 3">
    <name type="scientific">Kocuria soli</name>
    <dbReference type="NCBI Taxonomy" id="2485125"/>
    <lineage>
        <taxon>Bacteria</taxon>
        <taxon>Bacillati</taxon>
        <taxon>Actinomycetota</taxon>
        <taxon>Actinomycetes</taxon>
        <taxon>Micrococcales</taxon>
        <taxon>Micrococcaceae</taxon>
        <taxon>Kocuria</taxon>
    </lineage>
</organism>
<protein>
    <submittedName>
        <fullName evidence="2">AraC family transcriptional regulator</fullName>
    </submittedName>
</protein>
<proteinExistence type="predicted"/>
<feature type="domain" description="AraC effector-binding" evidence="1">
    <location>
        <begin position="12"/>
        <end position="165"/>
    </location>
</feature>
<dbReference type="SMART" id="SM00871">
    <property type="entry name" value="AraC_E_bind"/>
    <property type="match status" value="1"/>
</dbReference>
<keyword evidence="3" id="KW-1185">Reference proteome</keyword>
<dbReference type="InterPro" id="IPR011256">
    <property type="entry name" value="Reg_factor_effector_dom_sf"/>
</dbReference>
<dbReference type="RefSeq" id="WP_123825461.1">
    <property type="nucleotide sequence ID" value="NZ_RKMF01000011.1"/>
</dbReference>
<evidence type="ECO:0000313" key="3">
    <source>
        <dbReference type="Proteomes" id="UP000270616"/>
    </source>
</evidence>
<evidence type="ECO:0000313" key="2">
    <source>
        <dbReference type="EMBL" id="ROZ62601.1"/>
    </source>
</evidence>
<dbReference type="Pfam" id="PF06445">
    <property type="entry name" value="GyrI-like"/>
    <property type="match status" value="1"/>
</dbReference>
<dbReference type="AlphaFoldDB" id="A0A3N3ZNV1"/>
<comment type="caution">
    <text evidence="2">The sequence shown here is derived from an EMBL/GenBank/DDBJ whole genome shotgun (WGS) entry which is preliminary data.</text>
</comment>
<gene>
    <name evidence="2" type="ORF">EDL96_08965</name>
</gene>
<dbReference type="SUPFAM" id="SSF55136">
    <property type="entry name" value="Probable bacterial effector-binding domain"/>
    <property type="match status" value="1"/>
</dbReference>
<evidence type="ECO:0000259" key="1">
    <source>
        <dbReference type="SMART" id="SM00871"/>
    </source>
</evidence>
<sequence length="166" mass="17709">MNTSVAPEPFDGVVVIDAVATPTVVAREQDLPMTPEAMSGFYDATFRSIFPALDAQGIQPVGPAFGLHTRMPSETVDIEAGVPVDRVPQELPDELVASELPAGKVVATTYIGGYDGLGEAWGAFMQAVVESGHTPTFPLWEVYVTEPSPEGDPAAMRTDLFTRVED</sequence>
<dbReference type="InterPro" id="IPR010499">
    <property type="entry name" value="AraC_E-bd"/>
</dbReference>
<accession>A0A3N3ZNV1</accession>
<dbReference type="Gene3D" id="3.20.80.10">
    <property type="entry name" value="Regulatory factor, effector binding domain"/>
    <property type="match status" value="1"/>
</dbReference>
<dbReference type="EMBL" id="RKMF01000011">
    <property type="protein sequence ID" value="ROZ62601.1"/>
    <property type="molecule type" value="Genomic_DNA"/>
</dbReference>
<dbReference type="OrthoDB" id="795001at2"/>
<reference evidence="2 3" key="1">
    <citation type="submission" date="2018-10" db="EMBL/GenBank/DDBJ databases">
        <title>Kocuria sp. M5W7-7, whole genome shotgun sequence.</title>
        <authorList>
            <person name="Tuo L."/>
        </authorList>
    </citation>
    <scope>NUCLEOTIDE SEQUENCE [LARGE SCALE GENOMIC DNA]</scope>
    <source>
        <strain evidence="2 3">M5W7-7</strain>
    </source>
</reference>